<proteinExistence type="predicted"/>
<dbReference type="Pfam" id="PF01156">
    <property type="entry name" value="IU_nuc_hydro"/>
    <property type="match status" value="1"/>
</dbReference>
<feature type="non-terminal residue" evidence="5">
    <location>
        <position position="232"/>
    </location>
</feature>
<evidence type="ECO:0000256" key="2">
    <source>
        <dbReference type="ARBA" id="ARBA00023295"/>
    </source>
</evidence>
<dbReference type="PANTHER" id="PTHR12304:SF4">
    <property type="entry name" value="URIDINE NUCLEOSIDASE"/>
    <property type="match status" value="1"/>
</dbReference>
<feature type="region of interest" description="Disordered" evidence="3">
    <location>
        <begin position="69"/>
        <end position="93"/>
    </location>
</feature>
<dbReference type="GO" id="GO:0006152">
    <property type="term" value="P:purine nucleoside catabolic process"/>
    <property type="evidence" value="ECO:0007669"/>
    <property type="project" value="TreeGrafter"/>
</dbReference>
<feature type="non-terminal residue" evidence="5">
    <location>
        <position position="1"/>
    </location>
</feature>
<dbReference type="AlphaFoldDB" id="A0A383D6V0"/>
<dbReference type="SUPFAM" id="SSF53590">
    <property type="entry name" value="Nucleoside hydrolase"/>
    <property type="match status" value="1"/>
</dbReference>
<keyword evidence="1" id="KW-0378">Hydrolase</keyword>
<dbReference type="InterPro" id="IPR036452">
    <property type="entry name" value="Ribo_hydro-like"/>
</dbReference>
<dbReference type="InterPro" id="IPR023186">
    <property type="entry name" value="IUNH"/>
</dbReference>
<dbReference type="InterPro" id="IPR001910">
    <property type="entry name" value="Inosine/uridine_hydrolase_dom"/>
</dbReference>
<dbReference type="Gene3D" id="3.90.245.10">
    <property type="entry name" value="Ribonucleoside hydrolase-like"/>
    <property type="match status" value="1"/>
</dbReference>
<gene>
    <name evidence="5" type="ORF">METZ01_LOCUS493066</name>
</gene>
<evidence type="ECO:0000256" key="3">
    <source>
        <dbReference type="SAM" id="MobiDB-lite"/>
    </source>
</evidence>
<keyword evidence="2" id="KW-0326">Glycosidase</keyword>
<organism evidence="5">
    <name type="scientific">marine metagenome</name>
    <dbReference type="NCBI Taxonomy" id="408172"/>
    <lineage>
        <taxon>unclassified sequences</taxon>
        <taxon>metagenomes</taxon>
        <taxon>ecological metagenomes</taxon>
    </lineage>
</organism>
<dbReference type="GO" id="GO:0005829">
    <property type="term" value="C:cytosol"/>
    <property type="evidence" value="ECO:0007669"/>
    <property type="project" value="TreeGrafter"/>
</dbReference>
<dbReference type="GO" id="GO:0008477">
    <property type="term" value="F:purine nucleosidase activity"/>
    <property type="evidence" value="ECO:0007669"/>
    <property type="project" value="TreeGrafter"/>
</dbReference>
<feature type="domain" description="Inosine/uridine-preferring nucleoside hydrolase" evidence="4">
    <location>
        <begin position="5"/>
        <end position="228"/>
    </location>
</feature>
<sequence>VPRKIIIDTDPGIDDSMAIFYALNSPEIELLGLTTIFGNASTEICTINALRLLEIAGRSDIPVYKGAEKPISSERRGSPGFVHGLDGQGNSNLPPPKISVQNETALEFLHKTIRDNPGEVTLVPIGPLTNIAELLIHDGSIDQDIKEIILMGGNAISEGNATPTAEANIINDPEAADIVFSANCEISMVGLDVTNKVFMSKEEINILCQFDDPRSEHLKKIIPFYYDFLSSF</sequence>
<evidence type="ECO:0000313" key="5">
    <source>
        <dbReference type="EMBL" id="SVE40212.1"/>
    </source>
</evidence>
<reference evidence="5" key="1">
    <citation type="submission" date="2018-05" db="EMBL/GenBank/DDBJ databases">
        <authorList>
            <person name="Lanie J.A."/>
            <person name="Ng W.-L."/>
            <person name="Kazmierczak K.M."/>
            <person name="Andrzejewski T.M."/>
            <person name="Davidsen T.M."/>
            <person name="Wayne K.J."/>
            <person name="Tettelin H."/>
            <person name="Glass J.I."/>
            <person name="Rusch D."/>
            <person name="Podicherti R."/>
            <person name="Tsui H.-C.T."/>
            <person name="Winkler M.E."/>
        </authorList>
    </citation>
    <scope>NUCLEOTIDE SEQUENCE</scope>
</reference>
<dbReference type="EMBL" id="UINC01214812">
    <property type="protein sequence ID" value="SVE40212.1"/>
    <property type="molecule type" value="Genomic_DNA"/>
</dbReference>
<name>A0A383D6V0_9ZZZZ</name>
<accession>A0A383D6V0</accession>
<evidence type="ECO:0000256" key="1">
    <source>
        <dbReference type="ARBA" id="ARBA00022801"/>
    </source>
</evidence>
<evidence type="ECO:0000259" key="4">
    <source>
        <dbReference type="Pfam" id="PF01156"/>
    </source>
</evidence>
<dbReference type="PANTHER" id="PTHR12304">
    <property type="entry name" value="INOSINE-URIDINE PREFERRING NUCLEOSIDE HYDROLASE"/>
    <property type="match status" value="1"/>
</dbReference>
<protein>
    <recommendedName>
        <fullName evidence="4">Inosine/uridine-preferring nucleoside hydrolase domain-containing protein</fullName>
    </recommendedName>
</protein>
<dbReference type="CDD" id="cd02650">
    <property type="entry name" value="nuc_hydro_CaPnhB"/>
    <property type="match status" value="1"/>
</dbReference>